<evidence type="ECO:0000313" key="2">
    <source>
        <dbReference type="Proteomes" id="UP000762676"/>
    </source>
</evidence>
<dbReference type="AlphaFoldDB" id="A0AAV4JGB1"/>
<reference evidence="1 2" key="1">
    <citation type="journal article" date="2021" name="Elife">
        <title>Chloroplast acquisition without the gene transfer in kleptoplastic sea slugs, Plakobranchus ocellatus.</title>
        <authorList>
            <person name="Maeda T."/>
            <person name="Takahashi S."/>
            <person name="Yoshida T."/>
            <person name="Shimamura S."/>
            <person name="Takaki Y."/>
            <person name="Nagai Y."/>
            <person name="Toyoda A."/>
            <person name="Suzuki Y."/>
            <person name="Arimoto A."/>
            <person name="Ishii H."/>
            <person name="Satoh N."/>
            <person name="Nishiyama T."/>
            <person name="Hasebe M."/>
            <person name="Maruyama T."/>
            <person name="Minagawa J."/>
            <person name="Obokata J."/>
            <person name="Shigenobu S."/>
        </authorList>
    </citation>
    <scope>NUCLEOTIDE SEQUENCE [LARGE SCALE GENOMIC DNA]</scope>
</reference>
<sequence>MLSIIDLPYYVESLNTVFRGCLHSSVDIISKVTESYSRFKYDTAEDTVREVSNVLKRNLHLTHLVSTCIDIAHRVGVYRKEDDRAAIARLKNQKAQTDFIGRAGP</sequence>
<protein>
    <submittedName>
        <fullName evidence="1">Uncharacterized protein</fullName>
    </submittedName>
</protein>
<dbReference type="EMBL" id="BMAT01010158">
    <property type="protein sequence ID" value="GFS21310.1"/>
    <property type="molecule type" value="Genomic_DNA"/>
</dbReference>
<proteinExistence type="predicted"/>
<organism evidence="1 2">
    <name type="scientific">Elysia marginata</name>
    <dbReference type="NCBI Taxonomy" id="1093978"/>
    <lineage>
        <taxon>Eukaryota</taxon>
        <taxon>Metazoa</taxon>
        <taxon>Spiralia</taxon>
        <taxon>Lophotrochozoa</taxon>
        <taxon>Mollusca</taxon>
        <taxon>Gastropoda</taxon>
        <taxon>Heterobranchia</taxon>
        <taxon>Euthyneura</taxon>
        <taxon>Panpulmonata</taxon>
        <taxon>Sacoglossa</taxon>
        <taxon>Placobranchoidea</taxon>
        <taxon>Plakobranchidae</taxon>
        <taxon>Elysia</taxon>
    </lineage>
</organism>
<keyword evidence="2" id="KW-1185">Reference proteome</keyword>
<dbReference type="Proteomes" id="UP000762676">
    <property type="component" value="Unassembled WGS sequence"/>
</dbReference>
<gene>
    <name evidence="1" type="ORF">ElyMa_005079500</name>
</gene>
<comment type="caution">
    <text evidence="1">The sequence shown here is derived from an EMBL/GenBank/DDBJ whole genome shotgun (WGS) entry which is preliminary data.</text>
</comment>
<name>A0AAV4JGB1_9GAST</name>
<evidence type="ECO:0000313" key="1">
    <source>
        <dbReference type="EMBL" id="GFS21310.1"/>
    </source>
</evidence>
<accession>A0AAV4JGB1</accession>